<keyword evidence="1" id="KW-1133">Transmembrane helix</keyword>
<dbReference type="Proteomes" id="UP000598971">
    <property type="component" value="Unassembled WGS sequence"/>
</dbReference>
<accession>A0A8J8JSW0</accession>
<evidence type="ECO:0000256" key="1">
    <source>
        <dbReference type="SAM" id="Phobius"/>
    </source>
</evidence>
<gene>
    <name evidence="2" type="ORF">GD597_03440</name>
</gene>
<feature type="transmembrane region" description="Helical" evidence="1">
    <location>
        <begin position="16"/>
        <end position="36"/>
    </location>
</feature>
<evidence type="ECO:0000313" key="3">
    <source>
        <dbReference type="Proteomes" id="UP000598971"/>
    </source>
</evidence>
<sequence length="180" mass="20487">MNKEILAIFELAAINATPYMTTTFRLLVIATFFFLYSCKSRTDFAKNYNNSNEVAFNLIKQCVDTMININPSFNTKNYVLDLSIIDTLNKQGVDSFLQIKNSNSPTTLDDSTMIFENGEPSRFHMQQSMIIKIRTITYKSDKVALVTASKIKSTDEIIDATIELVRYSDGYKINSLQITK</sequence>
<dbReference type="EMBL" id="WHPF01000002">
    <property type="protein sequence ID" value="NNV54500.1"/>
    <property type="molecule type" value="Genomic_DNA"/>
</dbReference>
<dbReference type="RefSeq" id="WP_171606418.1">
    <property type="nucleotide sequence ID" value="NZ_WHPF01000002.1"/>
</dbReference>
<proteinExistence type="predicted"/>
<dbReference type="AlphaFoldDB" id="A0A8J8JSW0"/>
<comment type="caution">
    <text evidence="2">The sequence shown here is derived from an EMBL/GenBank/DDBJ whole genome shotgun (WGS) entry which is preliminary data.</text>
</comment>
<keyword evidence="1" id="KW-0472">Membrane</keyword>
<name>A0A8J8JSW0_9BACT</name>
<evidence type="ECO:0000313" key="2">
    <source>
        <dbReference type="EMBL" id="NNV54500.1"/>
    </source>
</evidence>
<reference evidence="2" key="1">
    <citation type="submission" date="2019-10" db="EMBL/GenBank/DDBJ databases">
        <title>Draft genome sequence of Panacibacter sp. KCS-6.</title>
        <authorList>
            <person name="Yim K.J."/>
        </authorList>
    </citation>
    <scope>NUCLEOTIDE SEQUENCE</scope>
    <source>
        <strain evidence="2">KCS-6</strain>
    </source>
</reference>
<keyword evidence="3" id="KW-1185">Reference proteome</keyword>
<protein>
    <submittedName>
        <fullName evidence="2">Uncharacterized protein</fullName>
    </submittedName>
</protein>
<organism evidence="2 3">
    <name type="scientific">Limnovirga soli</name>
    <dbReference type="NCBI Taxonomy" id="2656915"/>
    <lineage>
        <taxon>Bacteria</taxon>
        <taxon>Pseudomonadati</taxon>
        <taxon>Bacteroidota</taxon>
        <taxon>Chitinophagia</taxon>
        <taxon>Chitinophagales</taxon>
        <taxon>Chitinophagaceae</taxon>
        <taxon>Limnovirga</taxon>
    </lineage>
</organism>
<keyword evidence="1" id="KW-0812">Transmembrane</keyword>